<evidence type="ECO:0000313" key="4">
    <source>
        <dbReference type="Proteomes" id="UP000729402"/>
    </source>
</evidence>
<gene>
    <name evidence="3" type="ORF">GUJ93_ZPchr0002g24373</name>
</gene>
<sequence>MSAKFRLKARTKPCKTSLPSRPVHHPIVEPSDETVGTLNEDNASQKHSVDQETSLLAYRVSEIIGDAFTSAVDKFSQNEEHNNNLSHGATNNESMVVSDTQTPATCSNGKTIDDLADIEGLCDDTQIDKESVAKFQPKIRAKISKAAPKSWKTKQKAGASSIDVVSINKEDCKNQAVCNNEQLHTPRHHETVQITYSQEHLQTHSHTINEFSNCDRITEGVAQEEMTTKFQSKLQQKSGEASPSVVEISSNAVVASDAGVFVIDVISQDTVQDSHREGLNGDLCQEHMDEEAITVSDTWPPQDVDSTVDLDSHAEMINPHSDGSLPIIEEPSVEATVKFQPYVRRKKGKEKLVSFVLPNVSDALAPTDTNSEMSSFTHFCKDIVNDENLNNSLQQAVEKQPKSVGRETGTSMKLRSREKLQKVGIPEHTADDNMDEDFVESSSPEQDNDSGNEYTASGKQKLRGNLREKNINKEPLKGIKRTSRSKDSIIEESQKQKLQKNKSKASSGDQKKTSKDSSVEQSEKKLSHRIRQKRMKEVKTLLETPDHEIDPMKLSVTHLRLLQEARERIKGKEIPSGPFSSNRSSSQFGDMDYGYNEQEIYDDDRVENHVLENATKLNYHSYMNKQARAKWSKSDTNLFYQGLRQFGSDFAMIQHLFPDKTRNQNMLGDFINEEEDNGSNWSDKEPDMHVSEVEEKDHVSTNADGGDDLGDVFDWY</sequence>
<comment type="caution">
    <text evidence="3">The sequence shown here is derived from an EMBL/GenBank/DDBJ whole genome shotgun (WGS) entry which is preliminary data.</text>
</comment>
<dbReference type="AlphaFoldDB" id="A0A8J5S5Q3"/>
<reference evidence="3" key="1">
    <citation type="journal article" date="2021" name="bioRxiv">
        <title>Whole Genome Assembly and Annotation of Northern Wild Rice, Zizania palustris L., Supports a Whole Genome Duplication in the Zizania Genus.</title>
        <authorList>
            <person name="Haas M."/>
            <person name="Kono T."/>
            <person name="Macchietto M."/>
            <person name="Millas R."/>
            <person name="McGilp L."/>
            <person name="Shao M."/>
            <person name="Duquette J."/>
            <person name="Hirsch C.N."/>
            <person name="Kimball J."/>
        </authorList>
    </citation>
    <scope>NUCLEOTIDE SEQUENCE</scope>
    <source>
        <tissue evidence="3">Fresh leaf tissue</tissue>
    </source>
</reference>
<feature type="region of interest" description="Disordered" evidence="1">
    <location>
        <begin position="674"/>
        <end position="716"/>
    </location>
</feature>
<protein>
    <recommendedName>
        <fullName evidence="2">Myb-like domain-containing protein</fullName>
    </recommendedName>
</protein>
<feature type="compositionally biased region" description="Polar residues" evidence="1">
    <location>
        <begin position="440"/>
        <end position="458"/>
    </location>
</feature>
<evidence type="ECO:0000259" key="2">
    <source>
        <dbReference type="SMART" id="SM00717"/>
    </source>
</evidence>
<keyword evidence="4" id="KW-1185">Reference proteome</keyword>
<dbReference type="InterPro" id="IPR001005">
    <property type="entry name" value="SANT/Myb"/>
</dbReference>
<proteinExistence type="predicted"/>
<dbReference type="OrthoDB" id="272624at2759"/>
<dbReference type="EMBL" id="JAAALK010000287">
    <property type="protein sequence ID" value="KAG8058793.1"/>
    <property type="molecule type" value="Genomic_DNA"/>
</dbReference>
<dbReference type="SMART" id="SM00717">
    <property type="entry name" value="SANT"/>
    <property type="match status" value="1"/>
</dbReference>
<feature type="compositionally biased region" description="Basic residues" evidence="1">
    <location>
        <begin position="1"/>
        <end position="13"/>
    </location>
</feature>
<dbReference type="Pfam" id="PF15963">
    <property type="entry name" value="Myb_DNA-bind_7"/>
    <property type="match status" value="1"/>
</dbReference>
<dbReference type="PANTHER" id="PTHR22929">
    <property type="entry name" value="RNA POLYMERASE III TRANSCRIPTION INITIATION FACTOR B"/>
    <property type="match status" value="1"/>
</dbReference>
<feature type="region of interest" description="Disordered" evidence="1">
    <location>
        <begin position="1"/>
        <end position="50"/>
    </location>
</feature>
<dbReference type="InterPro" id="IPR039467">
    <property type="entry name" value="TFIIIB_B''_Myb"/>
</dbReference>
<reference evidence="3" key="2">
    <citation type="submission" date="2021-02" db="EMBL/GenBank/DDBJ databases">
        <authorList>
            <person name="Kimball J.A."/>
            <person name="Haas M.W."/>
            <person name="Macchietto M."/>
            <person name="Kono T."/>
            <person name="Duquette J."/>
            <person name="Shao M."/>
        </authorList>
    </citation>
    <scope>NUCLEOTIDE SEQUENCE</scope>
    <source>
        <tissue evidence="3">Fresh leaf tissue</tissue>
    </source>
</reference>
<feature type="compositionally biased region" description="Basic and acidic residues" evidence="1">
    <location>
        <begin position="682"/>
        <end position="699"/>
    </location>
</feature>
<feature type="region of interest" description="Disordered" evidence="1">
    <location>
        <begin position="395"/>
        <end position="531"/>
    </location>
</feature>
<organism evidence="3 4">
    <name type="scientific">Zizania palustris</name>
    <name type="common">Northern wild rice</name>
    <dbReference type="NCBI Taxonomy" id="103762"/>
    <lineage>
        <taxon>Eukaryota</taxon>
        <taxon>Viridiplantae</taxon>
        <taxon>Streptophyta</taxon>
        <taxon>Embryophyta</taxon>
        <taxon>Tracheophyta</taxon>
        <taxon>Spermatophyta</taxon>
        <taxon>Magnoliopsida</taxon>
        <taxon>Liliopsida</taxon>
        <taxon>Poales</taxon>
        <taxon>Poaceae</taxon>
        <taxon>BOP clade</taxon>
        <taxon>Oryzoideae</taxon>
        <taxon>Oryzeae</taxon>
        <taxon>Zizaniinae</taxon>
        <taxon>Zizania</taxon>
    </lineage>
</organism>
<dbReference type="GO" id="GO:0001156">
    <property type="term" value="F:TFIIIC-class transcription factor complex binding"/>
    <property type="evidence" value="ECO:0007669"/>
    <property type="project" value="TreeGrafter"/>
</dbReference>
<evidence type="ECO:0000313" key="3">
    <source>
        <dbReference type="EMBL" id="KAG8058793.1"/>
    </source>
</evidence>
<dbReference type="GO" id="GO:0070898">
    <property type="term" value="P:RNA polymerase III preinitiation complex assembly"/>
    <property type="evidence" value="ECO:0007669"/>
    <property type="project" value="TreeGrafter"/>
</dbReference>
<dbReference type="GO" id="GO:0000126">
    <property type="term" value="C:transcription factor TFIIIB complex"/>
    <property type="evidence" value="ECO:0007669"/>
    <property type="project" value="TreeGrafter"/>
</dbReference>
<dbReference type="PANTHER" id="PTHR22929:SF0">
    <property type="entry name" value="TRANSCRIPTION FACTOR TFIIIB COMPONENT B'' HOMOLOG"/>
    <property type="match status" value="1"/>
</dbReference>
<feature type="compositionally biased region" description="Basic and acidic residues" evidence="1">
    <location>
        <begin position="484"/>
        <end position="495"/>
    </location>
</feature>
<feature type="compositionally biased region" description="Basic and acidic residues" evidence="1">
    <location>
        <begin position="465"/>
        <end position="477"/>
    </location>
</feature>
<feature type="domain" description="Myb-like" evidence="2">
    <location>
        <begin position="627"/>
        <end position="677"/>
    </location>
</feature>
<dbReference type="Proteomes" id="UP000729402">
    <property type="component" value="Unassembled WGS sequence"/>
</dbReference>
<accession>A0A8J5S5Q3</accession>
<evidence type="ECO:0000256" key="1">
    <source>
        <dbReference type="SAM" id="MobiDB-lite"/>
    </source>
</evidence>
<feature type="compositionally biased region" description="Basic and acidic residues" evidence="1">
    <location>
        <begin position="509"/>
        <end position="525"/>
    </location>
</feature>
<name>A0A8J5S5Q3_ZIZPA</name>
<feature type="compositionally biased region" description="Acidic residues" evidence="1">
    <location>
        <begin position="705"/>
        <end position="716"/>
    </location>
</feature>